<sequence>MYYQLPNYQSTDIKMERTKPTKENYIKRLERHVFIPKFNKYHIIASNSSSGQERCGIRHPRLIDPHLIHLEKNIYEPGYKEFPMNSIWKVLQKLRTIRGYRKVVLEDLFEPLDPRATGKLSSHVFKAALMGNIDYQPILTKLDIEQIAYYYTDKDTDCVDYRSFIDFVNQPEPKGIDCTRVEIDTALTPRYHGTSANNVELETLQSVLEYIAKVLLYKKLHIDAYLREDESVMKSRFISMTHLKKIFIHIGIFLDDDQFSMICKWFGRNGIQIDACVFLTHLNNAITRVCKSGSYDPKKMAKKVGKRYINTCFPKIIHPDVNADEIHDFFQQGKSTHGSQERWFERCEDFTDLITRLQRSIHINQIIARPRFQQFDNLNSGRITVPQFTRALDLCEINTNGKTRIFISPLEMQKLIEVYSESYEPGYVMWRLFVNDIESGNCIRDLHRKPSANVSDHEPMGPRKEVLDLECKYSRRKEMTLIEHRRAERILEYVRQQLRDCELYQFFRAFDKENRRHITRNQFREIMRISNVLLREQDVYDLELYFVDYYGFCYMFFLQVFGIITPPPRLVPTEDINKYRKVASTSGYAPYEAEGTTGVEVLTKIRHTVFQRSLRLKYFFETFDRFNTGVMDENTFLRALSSAHNWAFTYSEYKKLMAMFRRPLAENDIEYKKFLSALDELYTQPCLEQSPLVKPVPYQGWKDHVQELTLKERTELGKAIHKIVHKGLCLDHLVAFKDMDIYHCSTIPYDKYIQGMETAGVRKYLSLREQKLIFKAFTRPVYHRTEFDYTRFLKACHHVCPMPVVYL</sequence>
<dbReference type="PANTHER" id="PTHR20875:SF0">
    <property type="entry name" value="GH12158P"/>
    <property type="match status" value="1"/>
</dbReference>
<organism evidence="1 2">
    <name type="scientific">Nezara viridula</name>
    <name type="common">Southern green stink bug</name>
    <name type="synonym">Cimex viridulus</name>
    <dbReference type="NCBI Taxonomy" id="85310"/>
    <lineage>
        <taxon>Eukaryota</taxon>
        <taxon>Metazoa</taxon>
        <taxon>Ecdysozoa</taxon>
        <taxon>Arthropoda</taxon>
        <taxon>Hexapoda</taxon>
        <taxon>Insecta</taxon>
        <taxon>Pterygota</taxon>
        <taxon>Neoptera</taxon>
        <taxon>Paraneoptera</taxon>
        <taxon>Hemiptera</taxon>
        <taxon>Heteroptera</taxon>
        <taxon>Panheteroptera</taxon>
        <taxon>Pentatomomorpha</taxon>
        <taxon>Pentatomoidea</taxon>
        <taxon>Pentatomidae</taxon>
        <taxon>Pentatominae</taxon>
        <taxon>Nezara</taxon>
    </lineage>
</organism>
<evidence type="ECO:0000313" key="1">
    <source>
        <dbReference type="EMBL" id="CAH1393117.1"/>
    </source>
</evidence>
<proteinExistence type="predicted"/>
<keyword evidence="2" id="KW-1185">Reference proteome</keyword>
<accession>A0A9P0EDJ9</accession>
<dbReference type="AlphaFoldDB" id="A0A9P0EDJ9"/>
<dbReference type="OrthoDB" id="6596455at2759"/>
<protein>
    <submittedName>
        <fullName evidence="1">Uncharacterized protein</fullName>
    </submittedName>
</protein>
<gene>
    <name evidence="1" type="ORF">NEZAVI_LOCUS3834</name>
</gene>
<evidence type="ECO:0000313" key="2">
    <source>
        <dbReference type="Proteomes" id="UP001152798"/>
    </source>
</evidence>
<name>A0A9P0EDJ9_NEZVI</name>
<dbReference type="InterPro" id="IPR052603">
    <property type="entry name" value="EFCB6"/>
</dbReference>
<dbReference type="EMBL" id="OV725078">
    <property type="protein sequence ID" value="CAH1393117.1"/>
    <property type="molecule type" value="Genomic_DNA"/>
</dbReference>
<dbReference type="PANTHER" id="PTHR20875">
    <property type="entry name" value="EF-HAND CALCIUM-BINDING DOMAIN-CONTAINING PROTEIN 6-RELATED"/>
    <property type="match status" value="1"/>
</dbReference>
<reference evidence="1" key="1">
    <citation type="submission" date="2022-01" db="EMBL/GenBank/DDBJ databases">
        <authorList>
            <person name="King R."/>
        </authorList>
    </citation>
    <scope>NUCLEOTIDE SEQUENCE</scope>
</reference>
<dbReference type="InterPro" id="IPR011992">
    <property type="entry name" value="EF-hand-dom_pair"/>
</dbReference>
<dbReference type="Gene3D" id="1.10.238.10">
    <property type="entry name" value="EF-hand"/>
    <property type="match status" value="1"/>
</dbReference>
<dbReference type="Proteomes" id="UP001152798">
    <property type="component" value="Chromosome 2"/>
</dbReference>
<dbReference type="SUPFAM" id="SSF47473">
    <property type="entry name" value="EF-hand"/>
    <property type="match status" value="2"/>
</dbReference>